<dbReference type="OrthoDB" id="1908779at2759"/>
<gene>
    <name evidence="2" type="ORF">ZOSMA_26G00240</name>
</gene>
<evidence type="ECO:0000313" key="3">
    <source>
        <dbReference type="Proteomes" id="UP000036987"/>
    </source>
</evidence>
<feature type="compositionally biased region" description="Basic and acidic residues" evidence="1">
    <location>
        <begin position="38"/>
        <end position="47"/>
    </location>
</feature>
<name>A0A0K9PE98_ZOSMR</name>
<evidence type="ECO:0000256" key="1">
    <source>
        <dbReference type="SAM" id="MobiDB-lite"/>
    </source>
</evidence>
<sequence length="132" mass="14878">MGSKSSQKAFPQVVKLDDAFKIAESWVNKMSVSAMEEPNEHEFEARPPRLGLGAKVRRNVEVPDSTDPVERHLIKKLGVGKRAALASQEKSNHSKEKSSDEDDDEPQSRASAFSKKRPYPPVPHFQLKKKRK</sequence>
<dbReference type="EMBL" id="LFYR01000915">
    <property type="protein sequence ID" value="KMZ67276.1"/>
    <property type="molecule type" value="Genomic_DNA"/>
</dbReference>
<dbReference type="AlphaFoldDB" id="A0A0K9PE98"/>
<dbReference type="InterPro" id="IPR021641">
    <property type="entry name" value="DUF3245"/>
</dbReference>
<evidence type="ECO:0000313" key="2">
    <source>
        <dbReference type="EMBL" id="KMZ67276.1"/>
    </source>
</evidence>
<dbReference type="STRING" id="29655.A0A0K9PE98"/>
<keyword evidence="3" id="KW-1185">Reference proteome</keyword>
<comment type="caution">
    <text evidence="2">The sequence shown here is derived from an EMBL/GenBank/DDBJ whole genome shotgun (WGS) entry which is preliminary data.</text>
</comment>
<accession>A0A0K9PE98</accession>
<dbReference type="Proteomes" id="UP000036987">
    <property type="component" value="Unassembled WGS sequence"/>
</dbReference>
<proteinExistence type="predicted"/>
<dbReference type="PANTHER" id="PTHR35741:SF1">
    <property type="entry name" value="FACTOR CWC22-LIKE PROTEIN, PUTATIVE (DUF3245)-RELATED"/>
    <property type="match status" value="1"/>
</dbReference>
<dbReference type="OMA" id="DHRTNAD"/>
<feature type="region of interest" description="Disordered" evidence="1">
    <location>
        <begin position="36"/>
        <end position="132"/>
    </location>
</feature>
<reference evidence="3" key="1">
    <citation type="journal article" date="2016" name="Nature">
        <title>The genome of the seagrass Zostera marina reveals angiosperm adaptation to the sea.</title>
        <authorList>
            <person name="Olsen J.L."/>
            <person name="Rouze P."/>
            <person name="Verhelst B."/>
            <person name="Lin Y.-C."/>
            <person name="Bayer T."/>
            <person name="Collen J."/>
            <person name="Dattolo E."/>
            <person name="De Paoli E."/>
            <person name="Dittami S."/>
            <person name="Maumus F."/>
            <person name="Michel G."/>
            <person name="Kersting A."/>
            <person name="Lauritano C."/>
            <person name="Lohaus R."/>
            <person name="Toepel M."/>
            <person name="Tonon T."/>
            <person name="Vanneste K."/>
            <person name="Amirebrahimi M."/>
            <person name="Brakel J."/>
            <person name="Bostroem C."/>
            <person name="Chovatia M."/>
            <person name="Grimwood J."/>
            <person name="Jenkins J.W."/>
            <person name="Jueterbock A."/>
            <person name="Mraz A."/>
            <person name="Stam W.T."/>
            <person name="Tice H."/>
            <person name="Bornberg-Bauer E."/>
            <person name="Green P.J."/>
            <person name="Pearson G.A."/>
            <person name="Procaccini G."/>
            <person name="Duarte C.M."/>
            <person name="Schmutz J."/>
            <person name="Reusch T.B.H."/>
            <person name="Van de Peer Y."/>
        </authorList>
    </citation>
    <scope>NUCLEOTIDE SEQUENCE [LARGE SCALE GENOMIC DNA]</scope>
    <source>
        <strain evidence="3">cv. Finnish</strain>
    </source>
</reference>
<dbReference type="PANTHER" id="PTHR35741">
    <property type="entry name" value="FACTOR CWC22-LIKE PROTEIN, PUTATIVE (DUF3245)-RELATED"/>
    <property type="match status" value="1"/>
</dbReference>
<protein>
    <submittedName>
        <fullName evidence="2">Uncharacterized protein</fullName>
    </submittedName>
</protein>
<organism evidence="2 3">
    <name type="scientific">Zostera marina</name>
    <name type="common">Eelgrass</name>
    <dbReference type="NCBI Taxonomy" id="29655"/>
    <lineage>
        <taxon>Eukaryota</taxon>
        <taxon>Viridiplantae</taxon>
        <taxon>Streptophyta</taxon>
        <taxon>Embryophyta</taxon>
        <taxon>Tracheophyta</taxon>
        <taxon>Spermatophyta</taxon>
        <taxon>Magnoliopsida</taxon>
        <taxon>Liliopsida</taxon>
        <taxon>Zosteraceae</taxon>
        <taxon>Zostera</taxon>
    </lineage>
</organism>
<dbReference type="Pfam" id="PF11595">
    <property type="entry name" value="DUF3245"/>
    <property type="match status" value="1"/>
</dbReference>